<accession>A0A7D9LRZ4</accession>
<evidence type="ECO:0000256" key="2">
    <source>
        <dbReference type="SAM" id="MobiDB-lite"/>
    </source>
</evidence>
<feature type="coiled-coil region" evidence="1">
    <location>
        <begin position="102"/>
        <end position="129"/>
    </location>
</feature>
<feature type="domain" description="Transposable element P transposase-like RNase H" evidence="4">
    <location>
        <begin position="221"/>
        <end position="353"/>
    </location>
</feature>
<dbReference type="Pfam" id="PF21787">
    <property type="entry name" value="TNP-like_RNaseH_N"/>
    <property type="match status" value="1"/>
</dbReference>
<dbReference type="Pfam" id="PF21789">
    <property type="entry name" value="TNP-like_RNaseH_C"/>
    <property type="match status" value="1"/>
</dbReference>
<dbReference type="PANTHER" id="PTHR47577">
    <property type="entry name" value="THAP DOMAIN-CONTAINING PROTEIN 6"/>
    <property type="match status" value="1"/>
</dbReference>
<keyword evidence="1" id="KW-0175">Coiled coil</keyword>
<feature type="non-terminal residue" evidence="7">
    <location>
        <position position="1"/>
    </location>
</feature>
<evidence type="ECO:0000259" key="4">
    <source>
        <dbReference type="Pfam" id="PF21787"/>
    </source>
</evidence>
<dbReference type="Proteomes" id="UP001152795">
    <property type="component" value="Unassembled WGS sequence"/>
</dbReference>
<sequence length="833" mass="94059">VEGWESLKSTLKRNAVPSVFDFPPHLKKAAKARTPVKRKAPSPNKVPVKKPRLSNQSVTQDPVPENPAPNPTVMQDPVMENKPAPSSAMQDHNYCTSPAKVIPRLRRSLEKKRKKIRALTSKNLRKEKTIKGLIKKLENAQHLSKEQSQSLLSNFGHMTKDLFTNERKHANKSKGSRYGDTIKQFAVTLHFYSPKAYKFVRKSLHLPCPATIRAWAAAIKCEPGFLTCVIEHLQNTLDEDDKDCFLLVDEMSIKKQVIWDKKNKKFAGTTDYGPILAEDQDSIAQNALVVMAVGLKKPWFHPIAYFLVDRVDAQMQAQIIREAINLLTDAGLDVHGVTFDGCSKNIATARCLGCNIAKFDGSFKHPTRPHKTLYVILDVCHMLKLARNSLGDLKVFYTESGDIISWQYITGLYNIQKGDILNLGNKLKSTHIRWHNQKMKVAVAAQTLSNSVAAGIMYLRNLKLEQFKDGDETAEFILKINNMFDILNSKSKFGKSYKGPITLQNLDELRHNLLDTISYLTELKDSNGVKLIDGPRKTFILGFAVSSKSIMALAKELLTRTHNKFDYVLTYRFSQDQLEMFFSKIRSRLGWNNNPNALQFKWALRALLQKNQVTAAETGNCSVIEESKFAEEADSVDSRVAALLNNSTMWHEDVLAYIGGYIAKKITSCIKCAECATALATEDDDDQLPLPHDHAYCQSSSKSSLISFKTYGKLTNPSSSVVTVVKEADRLLRLMVLKWSHLQDKAIPALQRDVLQEVRPTAFQSLQQHSQETHALDQNVQDDHITTIIKKITYLYSKIFLHQFGKVYTDRIVKQGAPSKRQKLNKLILFGND</sequence>
<dbReference type="InterPro" id="IPR021896">
    <property type="entry name" value="THAP9-like_HTH"/>
</dbReference>
<evidence type="ECO:0000259" key="6">
    <source>
        <dbReference type="Pfam" id="PF21789"/>
    </source>
</evidence>
<feature type="compositionally biased region" description="Basic residues" evidence="2">
    <location>
        <begin position="25"/>
        <end position="40"/>
    </location>
</feature>
<protein>
    <submittedName>
        <fullName evidence="7">DNA transposase THAP9</fullName>
    </submittedName>
</protein>
<dbReference type="Pfam" id="PF21788">
    <property type="entry name" value="TNP-like_GBD"/>
    <property type="match status" value="1"/>
</dbReference>
<dbReference type="OrthoDB" id="7675410at2759"/>
<feature type="domain" description="Transposable element P transposase-like GTP-binding insertion" evidence="5">
    <location>
        <begin position="380"/>
        <end position="500"/>
    </location>
</feature>
<organism evidence="7 8">
    <name type="scientific">Paramuricea clavata</name>
    <name type="common">Red gorgonian</name>
    <name type="synonym">Violescent sea-whip</name>
    <dbReference type="NCBI Taxonomy" id="317549"/>
    <lineage>
        <taxon>Eukaryota</taxon>
        <taxon>Metazoa</taxon>
        <taxon>Cnidaria</taxon>
        <taxon>Anthozoa</taxon>
        <taxon>Octocorallia</taxon>
        <taxon>Malacalcyonacea</taxon>
        <taxon>Plexauridae</taxon>
        <taxon>Paramuricea</taxon>
    </lineage>
</organism>
<dbReference type="Pfam" id="PF12017">
    <property type="entry name" value="Tnp_P_element"/>
    <property type="match status" value="1"/>
</dbReference>
<evidence type="ECO:0000313" key="8">
    <source>
        <dbReference type="Proteomes" id="UP001152795"/>
    </source>
</evidence>
<evidence type="ECO:0000259" key="5">
    <source>
        <dbReference type="Pfam" id="PF21788"/>
    </source>
</evidence>
<feature type="domain" description="Transposable element P transposase-like RNase H C-terminal" evidence="6">
    <location>
        <begin position="571"/>
        <end position="603"/>
    </location>
</feature>
<evidence type="ECO:0000256" key="1">
    <source>
        <dbReference type="SAM" id="Coils"/>
    </source>
</evidence>
<evidence type="ECO:0000313" key="7">
    <source>
        <dbReference type="EMBL" id="CAB4037681.1"/>
    </source>
</evidence>
<dbReference type="EMBL" id="CACRXK020023357">
    <property type="protein sequence ID" value="CAB4037681.1"/>
    <property type="molecule type" value="Genomic_DNA"/>
</dbReference>
<dbReference type="InterPro" id="IPR048367">
    <property type="entry name" value="TNP-like_RNaseH_C"/>
</dbReference>
<evidence type="ECO:0000259" key="3">
    <source>
        <dbReference type="Pfam" id="PF12017"/>
    </source>
</evidence>
<dbReference type="InterPro" id="IPR048365">
    <property type="entry name" value="TNP-like_RNaseH_N"/>
</dbReference>
<proteinExistence type="predicted"/>
<feature type="domain" description="THAP9-like helix-turn-helix" evidence="3">
    <location>
        <begin position="136"/>
        <end position="215"/>
    </location>
</feature>
<feature type="region of interest" description="Disordered" evidence="2">
    <location>
        <begin position="1"/>
        <end position="94"/>
    </location>
</feature>
<dbReference type="AlphaFoldDB" id="A0A7D9LRZ4"/>
<keyword evidence="8" id="KW-1185">Reference proteome</keyword>
<name>A0A7D9LRZ4_PARCT</name>
<reference evidence="7" key="1">
    <citation type="submission" date="2020-04" db="EMBL/GenBank/DDBJ databases">
        <authorList>
            <person name="Alioto T."/>
            <person name="Alioto T."/>
            <person name="Gomez Garrido J."/>
        </authorList>
    </citation>
    <scope>NUCLEOTIDE SEQUENCE</scope>
    <source>
        <strain evidence="7">A484AB</strain>
    </source>
</reference>
<dbReference type="PANTHER" id="PTHR47577:SF2">
    <property type="entry name" value="THAP DOMAIN CONTAINING 9"/>
    <property type="match status" value="1"/>
</dbReference>
<comment type="caution">
    <text evidence="7">The sequence shown here is derived from an EMBL/GenBank/DDBJ whole genome shotgun (WGS) entry which is preliminary data.</text>
</comment>
<gene>
    <name evidence="7" type="ORF">PACLA_8A031734</name>
</gene>
<dbReference type="InterPro" id="IPR048366">
    <property type="entry name" value="TNP-like_GBD"/>
</dbReference>